<feature type="compositionally biased region" description="Acidic residues" evidence="1">
    <location>
        <begin position="57"/>
        <end position="66"/>
    </location>
</feature>
<dbReference type="Proteomes" id="UP001211907">
    <property type="component" value="Unassembled WGS sequence"/>
</dbReference>
<evidence type="ECO:0000256" key="1">
    <source>
        <dbReference type="SAM" id="MobiDB-lite"/>
    </source>
</evidence>
<dbReference type="EMBL" id="JADGJH010001363">
    <property type="protein sequence ID" value="KAJ3114487.1"/>
    <property type="molecule type" value="Genomic_DNA"/>
</dbReference>
<feature type="region of interest" description="Disordered" evidence="1">
    <location>
        <begin position="14"/>
        <end position="124"/>
    </location>
</feature>
<keyword evidence="3" id="KW-1185">Reference proteome</keyword>
<feature type="compositionally biased region" description="Low complexity" evidence="1">
    <location>
        <begin position="23"/>
        <end position="36"/>
    </location>
</feature>
<feature type="compositionally biased region" description="Polar residues" evidence="1">
    <location>
        <begin position="100"/>
        <end position="111"/>
    </location>
</feature>
<feature type="compositionally biased region" description="Acidic residues" evidence="1">
    <location>
        <begin position="552"/>
        <end position="563"/>
    </location>
</feature>
<proteinExistence type="predicted"/>
<dbReference type="AlphaFoldDB" id="A0AAD5SWH4"/>
<feature type="region of interest" description="Disordered" evidence="1">
    <location>
        <begin position="542"/>
        <end position="569"/>
    </location>
</feature>
<comment type="caution">
    <text evidence="2">The sequence shown here is derived from an EMBL/GenBank/DDBJ whole genome shotgun (WGS) entry which is preliminary data.</text>
</comment>
<dbReference type="PANTHER" id="PTHR22684:SF0">
    <property type="entry name" value="RIBOSOME QUALITY CONTROL COMPLEX SUBUNIT TCF25"/>
    <property type="match status" value="1"/>
</dbReference>
<name>A0AAD5SWH4_9FUNG</name>
<organism evidence="2 3">
    <name type="scientific">Physocladia obscura</name>
    <dbReference type="NCBI Taxonomy" id="109957"/>
    <lineage>
        <taxon>Eukaryota</taxon>
        <taxon>Fungi</taxon>
        <taxon>Fungi incertae sedis</taxon>
        <taxon>Chytridiomycota</taxon>
        <taxon>Chytridiomycota incertae sedis</taxon>
        <taxon>Chytridiomycetes</taxon>
        <taxon>Chytridiales</taxon>
        <taxon>Chytriomycetaceae</taxon>
        <taxon>Physocladia</taxon>
    </lineage>
</organism>
<dbReference type="PANTHER" id="PTHR22684">
    <property type="entry name" value="NULP1-RELATED"/>
    <property type="match status" value="1"/>
</dbReference>
<gene>
    <name evidence="2" type="primary">TCF25</name>
    <name evidence="2" type="ORF">HK100_001652</name>
</gene>
<reference evidence="2" key="1">
    <citation type="submission" date="2020-05" db="EMBL/GenBank/DDBJ databases">
        <title>Phylogenomic resolution of chytrid fungi.</title>
        <authorList>
            <person name="Stajich J.E."/>
            <person name="Amses K."/>
            <person name="Simmons R."/>
            <person name="Seto K."/>
            <person name="Myers J."/>
            <person name="Bonds A."/>
            <person name="Quandt C.A."/>
            <person name="Barry K."/>
            <person name="Liu P."/>
            <person name="Grigoriev I."/>
            <person name="Longcore J.E."/>
            <person name="James T.Y."/>
        </authorList>
    </citation>
    <scope>NUCLEOTIDE SEQUENCE</scope>
    <source>
        <strain evidence="2">JEL0513</strain>
    </source>
</reference>
<dbReference type="GO" id="GO:1990112">
    <property type="term" value="C:RQC complex"/>
    <property type="evidence" value="ECO:0007669"/>
    <property type="project" value="TreeGrafter"/>
</dbReference>
<feature type="compositionally biased region" description="Acidic residues" evidence="1">
    <location>
        <begin position="598"/>
        <end position="611"/>
    </location>
</feature>
<sequence>MSSRAARKILKLREAKLQRESIDNGNDSNESDSNSDTNDRPALAKPGNTFAMLMAQNEDEDDDENSNNENNKVAVAPRMTASKKKNKKKNKKKVLVQEGNDASETENTTVTRKPIKHTGKNTIEDNGLDEIDRAIKEVNDKLGIQESALASAIPGGSGSSASQTLTAKKKKDLLGIDLKLLDADAEMRRMFGSKIVADEIKNKKYKRGRVATGINNMTGERTYLVTPRDGWPRLQTKIGISMNMLQSPSKPGEEAAPGYFEFTYSSTYNEIQIMFLQCVNTHDPGTISNLLRAYPFHIDALLQSSEVAKHNGDINTAAEYIERALYIFERSFHPLFNLATANAVLPYSYPENRAFFLALSRHISFIARKGCWRTCLELTKLMFSCDPEDPLGALQMMDWYADHEISTKLLTTAILQYPQIVPQLLSKLTLSVPNITNNPVFSSPDVLSTKSNDAIRVLITLYIERCHHLWKEPTAFAWFRATVSSVAEKYTLSDSLVQQYATKRKDLYPQGLPLNVSRHVYVSDFVAIVPFLPDDARKLSLNAFDPMPPPPDVEDEENGEEDDGNRSRGGGIVLSVGWIVDRLRNLMVRVGDVHNNDDEGDDDDERTDGED</sequence>
<dbReference type="InterPro" id="IPR006994">
    <property type="entry name" value="TCF25/Rqc1"/>
</dbReference>
<protein>
    <submittedName>
        <fullName evidence="2">Transcription factor 25</fullName>
    </submittedName>
</protein>
<evidence type="ECO:0000313" key="3">
    <source>
        <dbReference type="Proteomes" id="UP001211907"/>
    </source>
</evidence>
<evidence type="ECO:0000313" key="2">
    <source>
        <dbReference type="EMBL" id="KAJ3114487.1"/>
    </source>
</evidence>
<accession>A0AAD5SWH4</accession>
<feature type="compositionally biased region" description="Basic residues" evidence="1">
    <location>
        <begin position="81"/>
        <end position="94"/>
    </location>
</feature>
<dbReference type="Pfam" id="PF04910">
    <property type="entry name" value="Tcf25"/>
    <property type="match status" value="2"/>
</dbReference>
<feature type="region of interest" description="Disordered" evidence="1">
    <location>
        <begin position="592"/>
        <end position="611"/>
    </location>
</feature>